<feature type="compositionally biased region" description="Pro residues" evidence="1">
    <location>
        <begin position="259"/>
        <end position="271"/>
    </location>
</feature>
<feature type="region of interest" description="Disordered" evidence="1">
    <location>
        <begin position="97"/>
        <end position="124"/>
    </location>
</feature>
<evidence type="ECO:0000313" key="3">
    <source>
        <dbReference type="Proteomes" id="UP000012073"/>
    </source>
</evidence>
<proteinExistence type="predicted"/>
<name>R7Q288_CHOCR</name>
<dbReference type="EMBL" id="HG001547">
    <property type="protein sequence ID" value="CDF32712.1"/>
    <property type="molecule type" value="Genomic_DNA"/>
</dbReference>
<organism evidence="2 3">
    <name type="scientific">Chondrus crispus</name>
    <name type="common">Carrageen Irish moss</name>
    <name type="synonym">Polymorpha crispa</name>
    <dbReference type="NCBI Taxonomy" id="2769"/>
    <lineage>
        <taxon>Eukaryota</taxon>
        <taxon>Rhodophyta</taxon>
        <taxon>Florideophyceae</taxon>
        <taxon>Rhodymeniophycidae</taxon>
        <taxon>Gigartinales</taxon>
        <taxon>Gigartinaceae</taxon>
        <taxon>Chondrus</taxon>
    </lineage>
</organism>
<dbReference type="Gramene" id="CDF32712">
    <property type="protein sequence ID" value="CDF32712"/>
    <property type="gene ID" value="CHC_T00001071001"/>
</dbReference>
<dbReference type="Proteomes" id="UP000012073">
    <property type="component" value="Unassembled WGS sequence"/>
</dbReference>
<dbReference type="GeneID" id="17320201"/>
<gene>
    <name evidence="2" type="ORF">CHC_T00001071001</name>
</gene>
<protein>
    <submittedName>
        <fullName evidence="2">Uncharacterized protein</fullName>
    </submittedName>
</protein>
<dbReference type="RefSeq" id="XP_005712483.1">
    <property type="nucleotide sequence ID" value="XM_005712426.1"/>
</dbReference>
<feature type="non-terminal residue" evidence="2">
    <location>
        <position position="321"/>
    </location>
</feature>
<accession>R7Q288</accession>
<feature type="region of interest" description="Disordered" evidence="1">
    <location>
        <begin position="248"/>
        <end position="321"/>
    </location>
</feature>
<dbReference type="KEGG" id="ccp:CHC_T00001071001"/>
<reference evidence="3" key="1">
    <citation type="journal article" date="2013" name="Proc. Natl. Acad. Sci. U.S.A.">
        <title>Genome structure and metabolic features in the red seaweed Chondrus crispus shed light on evolution of the Archaeplastida.</title>
        <authorList>
            <person name="Collen J."/>
            <person name="Porcel B."/>
            <person name="Carre W."/>
            <person name="Ball S.G."/>
            <person name="Chaparro C."/>
            <person name="Tonon T."/>
            <person name="Barbeyron T."/>
            <person name="Michel G."/>
            <person name="Noel B."/>
            <person name="Valentin K."/>
            <person name="Elias M."/>
            <person name="Artiguenave F."/>
            <person name="Arun A."/>
            <person name="Aury J.M."/>
            <person name="Barbosa-Neto J.F."/>
            <person name="Bothwell J.H."/>
            <person name="Bouget F.Y."/>
            <person name="Brillet L."/>
            <person name="Cabello-Hurtado F."/>
            <person name="Capella-Gutierrez S."/>
            <person name="Charrier B."/>
            <person name="Cladiere L."/>
            <person name="Cock J.M."/>
            <person name="Coelho S.M."/>
            <person name="Colleoni C."/>
            <person name="Czjzek M."/>
            <person name="Da Silva C."/>
            <person name="Delage L."/>
            <person name="Denoeud F."/>
            <person name="Deschamps P."/>
            <person name="Dittami S.M."/>
            <person name="Gabaldon T."/>
            <person name="Gachon C.M."/>
            <person name="Groisillier A."/>
            <person name="Herve C."/>
            <person name="Jabbari K."/>
            <person name="Katinka M."/>
            <person name="Kloareg B."/>
            <person name="Kowalczyk N."/>
            <person name="Labadie K."/>
            <person name="Leblanc C."/>
            <person name="Lopez P.J."/>
            <person name="McLachlan D.H."/>
            <person name="Meslet-Cladiere L."/>
            <person name="Moustafa A."/>
            <person name="Nehr Z."/>
            <person name="Nyvall Collen P."/>
            <person name="Panaud O."/>
            <person name="Partensky F."/>
            <person name="Poulain J."/>
            <person name="Rensing S.A."/>
            <person name="Rousvoal S."/>
            <person name="Samson G."/>
            <person name="Symeonidi A."/>
            <person name="Weissenbach J."/>
            <person name="Zambounis A."/>
            <person name="Wincker P."/>
            <person name="Boyen C."/>
        </authorList>
    </citation>
    <scope>NUCLEOTIDE SEQUENCE [LARGE SCALE GENOMIC DNA]</scope>
    <source>
        <strain evidence="3">cv. Stackhouse</strain>
    </source>
</reference>
<dbReference type="AlphaFoldDB" id="R7Q288"/>
<sequence length="321" mass="35482">MHAPYSCGYSHQILYREKLKACRHEKIHTQKGLMCMKTSAFRILQSKLKSTRTSRRKLPHLFLCLYRFIHNAKVCGSPHWSIHFPYSCTNIPSEASGVIPSPPASSRPNPDLRGTAFQTRPTEAQPDHDVNVAQLVRTEPPRVVQERLAEVVAPHAIVHTVRSDADPHALRLEHRQNSADTRVHNAETVLQRSSVLIRAMVRAALHESIQHKAMKTADKDGGVVNGAGKALLLLCVIGFPEEAQKQKQVGGVNKCGHSEPPPPSARPPTPEPDVRDQARKARDKLDDLASGDHLLPRKGDLEQGGSIVGVHHDVDQGVEPH</sequence>
<feature type="compositionally biased region" description="Basic and acidic residues" evidence="1">
    <location>
        <begin position="310"/>
        <end position="321"/>
    </location>
</feature>
<feature type="compositionally biased region" description="Basic and acidic residues" evidence="1">
    <location>
        <begin position="272"/>
        <end position="287"/>
    </location>
</feature>
<evidence type="ECO:0000256" key="1">
    <source>
        <dbReference type="SAM" id="MobiDB-lite"/>
    </source>
</evidence>
<evidence type="ECO:0000313" key="2">
    <source>
        <dbReference type="EMBL" id="CDF32712.1"/>
    </source>
</evidence>
<keyword evidence="3" id="KW-1185">Reference proteome</keyword>